<evidence type="ECO:0000256" key="2">
    <source>
        <dbReference type="ARBA" id="ARBA00010059"/>
    </source>
</evidence>
<evidence type="ECO:0000256" key="1">
    <source>
        <dbReference type="ARBA" id="ARBA00004123"/>
    </source>
</evidence>
<keyword evidence="3" id="KW-0804">Transcription</keyword>
<evidence type="ECO:0000256" key="3">
    <source>
        <dbReference type="ARBA" id="ARBA00023163"/>
    </source>
</evidence>
<dbReference type="Gene3D" id="1.10.287.100">
    <property type="match status" value="1"/>
</dbReference>
<name>A0A0H2RIE6_9AGAM</name>
<proteinExistence type="inferred from homology"/>
<reference evidence="6 7" key="1">
    <citation type="submission" date="2015-04" db="EMBL/GenBank/DDBJ databases">
        <title>Complete genome sequence of Schizopora paradoxa KUC8140, a cosmopolitan wood degrader in East Asia.</title>
        <authorList>
            <consortium name="DOE Joint Genome Institute"/>
            <person name="Min B."/>
            <person name="Park H."/>
            <person name="Jang Y."/>
            <person name="Kim J.-J."/>
            <person name="Kim K.H."/>
            <person name="Pangilinan J."/>
            <person name="Lipzen A."/>
            <person name="Riley R."/>
            <person name="Grigoriev I.V."/>
            <person name="Spatafora J.W."/>
            <person name="Choi I.-G."/>
        </authorList>
    </citation>
    <scope>NUCLEOTIDE SEQUENCE [LARGE SCALE GENOMIC DNA]</scope>
    <source>
        <strain evidence="6 7">KUC8140</strain>
    </source>
</reference>
<dbReference type="SUPFAM" id="SSF50784">
    <property type="entry name" value="Transcription factor IIA (TFIIA), beta-barrel domain"/>
    <property type="match status" value="1"/>
</dbReference>
<dbReference type="CDD" id="cd07976">
    <property type="entry name" value="TFIIA_alpha_beta_like"/>
    <property type="match status" value="1"/>
</dbReference>
<comment type="subcellular location">
    <subcellularLocation>
        <location evidence="1">Nucleus</location>
    </subcellularLocation>
</comment>
<evidence type="ECO:0000313" key="7">
    <source>
        <dbReference type="Proteomes" id="UP000053477"/>
    </source>
</evidence>
<dbReference type="SUPFAM" id="SSF47396">
    <property type="entry name" value="Transcription factor IIA (TFIIA), alpha-helical domain"/>
    <property type="match status" value="1"/>
</dbReference>
<evidence type="ECO:0000256" key="4">
    <source>
        <dbReference type="ARBA" id="ARBA00023242"/>
    </source>
</evidence>
<dbReference type="AlphaFoldDB" id="A0A0H2RIE6"/>
<evidence type="ECO:0000313" key="6">
    <source>
        <dbReference type="EMBL" id="KLO11750.1"/>
    </source>
</evidence>
<keyword evidence="4" id="KW-0539">Nucleus</keyword>
<dbReference type="InParanoid" id="A0A0H2RIE6"/>
<dbReference type="GO" id="GO:0005672">
    <property type="term" value="C:transcription factor TFIIA complex"/>
    <property type="evidence" value="ECO:0007669"/>
    <property type="project" value="InterPro"/>
</dbReference>
<organism evidence="6 7">
    <name type="scientific">Schizopora paradoxa</name>
    <dbReference type="NCBI Taxonomy" id="27342"/>
    <lineage>
        <taxon>Eukaryota</taxon>
        <taxon>Fungi</taxon>
        <taxon>Dikarya</taxon>
        <taxon>Basidiomycota</taxon>
        <taxon>Agaricomycotina</taxon>
        <taxon>Agaricomycetes</taxon>
        <taxon>Hymenochaetales</taxon>
        <taxon>Schizoporaceae</taxon>
        <taxon>Schizopora</taxon>
    </lineage>
</organism>
<dbReference type="PANTHER" id="PTHR12694:SF8">
    <property type="entry name" value="TRANSCRIPTION INITIATION FACTOR IIA SUBUNIT 1"/>
    <property type="match status" value="1"/>
</dbReference>
<dbReference type="Gene3D" id="2.30.18.10">
    <property type="entry name" value="Transcription factor IIA (TFIIA), beta-barrel domain"/>
    <property type="match status" value="1"/>
</dbReference>
<feature type="compositionally biased region" description="Polar residues" evidence="5">
    <location>
        <begin position="162"/>
        <end position="179"/>
    </location>
</feature>
<dbReference type="InterPro" id="IPR004855">
    <property type="entry name" value="TFIIA_asu/bsu"/>
</dbReference>
<keyword evidence="7" id="KW-1185">Reference proteome</keyword>
<feature type="region of interest" description="Disordered" evidence="5">
    <location>
        <begin position="150"/>
        <end position="246"/>
    </location>
</feature>
<dbReference type="OrthoDB" id="6275927at2759"/>
<feature type="compositionally biased region" description="Acidic residues" evidence="5">
    <location>
        <begin position="222"/>
        <end position="243"/>
    </location>
</feature>
<comment type="similarity">
    <text evidence="2">Belongs to the TFIIA subunit 1 family.</text>
</comment>
<feature type="region of interest" description="Disordered" evidence="5">
    <location>
        <begin position="52"/>
        <end position="110"/>
    </location>
</feature>
<dbReference type="Pfam" id="PF03153">
    <property type="entry name" value="TFIIA"/>
    <property type="match status" value="1"/>
</dbReference>
<dbReference type="STRING" id="27342.A0A0H2RIE6"/>
<dbReference type="InterPro" id="IPR009088">
    <property type="entry name" value="TFIIA_b-brl"/>
</dbReference>
<dbReference type="EMBL" id="KQ085993">
    <property type="protein sequence ID" value="KLO11750.1"/>
    <property type="molecule type" value="Genomic_DNA"/>
</dbReference>
<dbReference type="Proteomes" id="UP000053477">
    <property type="component" value="Unassembled WGS sequence"/>
</dbReference>
<dbReference type="SMART" id="SM01371">
    <property type="entry name" value="TFIIA"/>
    <property type="match status" value="1"/>
</dbReference>
<evidence type="ECO:0000256" key="5">
    <source>
        <dbReference type="SAM" id="MobiDB-lite"/>
    </source>
</evidence>
<dbReference type="PANTHER" id="PTHR12694">
    <property type="entry name" value="TRANSCRIPTION INITIATION FACTOR IIA SUBUNIT 1"/>
    <property type="match status" value="1"/>
</dbReference>
<protein>
    <submittedName>
        <fullName evidence="6">Transcription factor IIA, alpha/beta subunit</fullName>
    </submittedName>
</protein>
<dbReference type="GO" id="GO:0006367">
    <property type="term" value="P:transcription initiation at RNA polymerase II promoter"/>
    <property type="evidence" value="ECO:0007669"/>
    <property type="project" value="InterPro"/>
</dbReference>
<sequence length="293" mass="32219">MSNKIVPQIYRAIIDDVIAAIEPEFTAHGVEKNHLEDLQALWEKKVVESHVADFDSPAQPPAAAPQRHYPHNYPPHESAQHHQHQQHQMHPGYNYSGHPPPPPPHPSQVKAEPMDARYTLASNIQYSMPALPGPQRPPGMPMPSAYAVSMPPGAVPRPPYQPMQQTTASPANNQSQNRIPQVDGPSSSASESPSPPPSQAPRASHPSLPQSSQAPDSKASADSEEINSDLDDSDTDGDEEDQEGTLGEVDTVLCTYDKVARVKNKWKCVLKDGMIHVNNKDYLFAKCTCEFEW</sequence>
<accession>A0A0H2RIE6</accession>
<gene>
    <name evidence="6" type="ORF">SCHPADRAFT_921646</name>
</gene>
<dbReference type="FunCoup" id="A0A0H2RIE6">
    <property type="interactions" value="421"/>
</dbReference>